<dbReference type="GO" id="GO:0008173">
    <property type="term" value="F:RNA methyltransferase activity"/>
    <property type="evidence" value="ECO:0007669"/>
    <property type="project" value="InterPro"/>
</dbReference>
<comment type="similarity">
    <text evidence="1 6">Belongs to the class I-like SAM-binding methyltransferase superfamily. RsmB/NOP family.</text>
</comment>
<dbReference type="AlphaFoldDB" id="A0A061RKR8"/>
<dbReference type="InterPro" id="IPR023267">
    <property type="entry name" value="RCMT"/>
</dbReference>
<feature type="binding site" evidence="6">
    <location>
        <begin position="357"/>
        <end position="363"/>
    </location>
    <ligand>
        <name>S-adenosyl-L-methionine</name>
        <dbReference type="ChEBI" id="CHEBI:59789"/>
    </ligand>
</feature>
<dbReference type="EMBL" id="GBEZ01014876">
    <property type="protein sequence ID" value="JAC71235.1"/>
    <property type="molecule type" value="Transcribed_RNA"/>
</dbReference>
<proteinExistence type="inferred from homology"/>
<protein>
    <submittedName>
        <fullName evidence="8">16S rRNA (Cytosine967-C5)-methyltransferase</fullName>
    </submittedName>
</protein>
<keyword evidence="3 6" id="KW-0808">Transferase</keyword>
<dbReference type="InterPro" id="IPR018314">
    <property type="entry name" value="RsmB/NOL1/NOP2-like_CS"/>
</dbReference>
<dbReference type="GO" id="GO:0001510">
    <property type="term" value="P:RNA methylation"/>
    <property type="evidence" value="ECO:0007669"/>
    <property type="project" value="InterPro"/>
</dbReference>
<feature type="non-terminal residue" evidence="8">
    <location>
        <position position="547"/>
    </location>
</feature>
<dbReference type="SUPFAM" id="SSF53335">
    <property type="entry name" value="S-adenosyl-L-methionine-dependent methyltransferases"/>
    <property type="match status" value="1"/>
</dbReference>
<dbReference type="PROSITE" id="PS51686">
    <property type="entry name" value="SAM_MT_RSMB_NOP"/>
    <property type="match status" value="1"/>
</dbReference>
<evidence type="ECO:0000259" key="7">
    <source>
        <dbReference type="PROSITE" id="PS51686"/>
    </source>
</evidence>
<keyword evidence="4 6" id="KW-0949">S-adenosyl-L-methionine</keyword>
<dbReference type="InterPro" id="IPR035926">
    <property type="entry name" value="NusB-like_sf"/>
</dbReference>
<dbReference type="Gene3D" id="3.40.50.150">
    <property type="entry name" value="Vaccinia Virus protein VP39"/>
    <property type="match status" value="1"/>
</dbReference>
<gene>
    <name evidence="8" type="primary">RSMB</name>
    <name evidence="8" type="ORF">TSPGSL018_2357</name>
</gene>
<feature type="binding site" evidence="6">
    <location>
        <position position="408"/>
    </location>
    <ligand>
        <name>S-adenosyl-L-methionine</name>
        <dbReference type="ChEBI" id="CHEBI:59789"/>
    </ligand>
</feature>
<dbReference type="InterPro" id="IPR006027">
    <property type="entry name" value="NusB_RsmB_TIM44"/>
</dbReference>
<dbReference type="PROSITE" id="PS01153">
    <property type="entry name" value="NOL1_NOP2_SUN"/>
    <property type="match status" value="1"/>
</dbReference>
<dbReference type="PANTHER" id="PTHR22807:SF61">
    <property type="entry name" value="NOL1_NOP2_SUN FAMILY PROTEIN _ ANTITERMINATION NUSB DOMAIN-CONTAINING PROTEIN"/>
    <property type="match status" value="1"/>
</dbReference>
<dbReference type="GO" id="GO:0003723">
    <property type="term" value="F:RNA binding"/>
    <property type="evidence" value="ECO:0007669"/>
    <property type="project" value="UniProtKB-UniRule"/>
</dbReference>
<keyword evidence="5 6" id="KW-0694">RNA-binding</keyword>
<dbReference type="GO" id="GO:0006355">
    <property type="term" value="P:regulation of DNA-templated transcription"/>
    <property type="evidence" value="ECO:0007669"/>
    <property type="project" value="InterPro"/>
</dbReference>
<evidence type="ECO:0000256" key="3">
    <source>
        <dbReference type="ARBA" id="ARBA00022679"/>
    </source>
</evidence>
<sequence>MMISKILFKTRLRVVWRNPNVPQQRFRSARTLYQVRATHASDEKSRQHSATSNRELTRQLKRLRKTPLTARRKAVEQLLRIEGQGAYTGLVGGSPDSYVEEIMSPSSTRVSAETGGGEPLEGAPVVKLSARDARLTTDLVNGVTRWRRKLDFVLSDLCDLQKADAVVVQVLRVAAYELLERGLPAHALSEHVEIAKRALHSGAAKFANGVLRNLARKIEAGQLPEVVQGRSAAATPEELAVRWSHPTWMVRRWVEQLGAEDAQRLLECNNRRPLHSIRVAGGPSAAADTLQLLREAGAEASPSPLLPGAFVRVQSGLQKVLDGSILPRGSFAVQDESAGMVVMVLDPQPGERVIDCCAAPGGKALFIAERMGNKGELTVMDANGRRLQALRKALKDRGLDHVSVIEADLRRFAEAPANCGRFDRVLLDAPCSGLGVLSKRADLRWRRSPEDLRASIALAVELIEAAAVLVAPGGVIVYSTCSIDREENLVPVRHLLSHGATTSSGQLKFELASVSENASIPGNVIYEGMMATFPHVHGVDGAFAAKF</sequence>
<dbReference type="InterPro" id="IPR049560">
    <property type="entry name" value="MeTrfase_RsmB-F_NOP2_cat"/>
</dbReference>
<feature type="active site" description="Nucleophile" evidence="6">
    <location>
        <position position="481"/>
    </location>
</feature>
<dbReference type="PANTHER" id="PTHR22807">
    <property type="entry name" value="NOP2 YEAST -RELATED NOL1/NOP2/FMU SUN DOMAIN-CONTAINING"/>
    <property type="match status" value="1"/>
</dbReference>
<reference evidence="8" key="1">
    <citation type="submission" date="2014-05" db="EMBL/GenBank/DDBJ databases">
        <title>The transcriptome of the halophilic microalga Tetraselmis sp. GSL018 isolated from the Great Salt Lake, Utah.</title>
        <authorList>
            <person name="Jinkerson R.E."/>
            <person name="D'Adamo S."/>
            <person name="Posewitz M.C."/>
        </authorList>
    </citation>
    <scope>NUCLEOTIDE SEQUENCE</scope>
    <source>
        <strain evidence="8">GSL018</strain>
    </source>
</reference>
<dbReference type="SUPFAM" id="SSF48013">
    <property type="entry name" value="NusB-like"/>
    <property type="match status" value="1"/>
</dbReference>
<dbReference type="PRINTS" id="PR02008">
    <property type="entry name" value="RCMTFAMILY"/>
</dbReference>
<accession>A0A061RKR8</accession>
<evidence type="ECO:0000256" key="1">
    <source>
        <dbReference type="ARBA" id="ARBA00007494"/>
    </source>
</evidence>
<name>A0A061RKR8_9CHLO</name>
<dbReference type="Pfam" id="PF22458">
    <property type="entry name" value="RsmF-B_ferredox"/>
    <property type="match status" value="1"/>
</dbReference>
<dbReference type="Pfam" id="PF01029">
    <property type="entry name" value="NusB"/>
    <property type="match status" value="1"/>
</dbReference>
<dbReference type="InterPro" id="IPR001678">
    <property type="entry name" value="MeTrfase_RsmB-F_NOP2_dom"/>
</dbReference>
<evidence type="ECO:0000313" key="8">
    <source>
        <dbReference type="EMBL" id="JAC71235.1"/>
    </source>
</evidence>
<organism evidence="8">
    <name type="scientific">Tetraselmis sp. GSL018</name>
    <dbReference type="NCBI Taxonomy" id="582737"/>
    <lineage>
        <taxon>Eukaryota</taxon>
        <taxon>Viridiplantae</taxon>
        <taxon>Chlorophyta</taxon>
        <taxon>core chlorophytes</taxon>
        <taxon>Chlorodendrophyceae</taxon>
        <taxon>Chlorodendrales</taxon>
        <taxon>Chlorodendraceae</taxon>
        <taxon>Tetraselmis</taxon>
    </lineage>
</organism>
<evidence type="ECO:0000256" key="5">
    <source>
        <dbReference type="ARBA" id="ARBA00022884"/>
    </source>
</evidence>
<feature type="domain" description="SAM-dependent MTase RsmB/NOP-type" evidence="7">
    <location>
        <begin position="265"/>
        <end position="547"/>
    </location>
</feature>
<dbReference type="Pfam" id="PF01189">
    <property type="entry name" value="Methyltr_RsmB-F"/>
    <property type="match status" value="1"/>
</dbReference>
<dbReference type="InterPro" id="IPR029063">
    <property type="entry name" value="SAM-dependent_MTases_sf"/>
</dbReference>
<evidence type="ECO:0000256" key="4">
    <source>
        <dbReference type="ARBA" id="ARBA00022691"/>
    </source>
</evidence>
<evidence type="ECO:0000256" key="2">
    <source>
        <dbReference type="ARBA" id="ARBA00022603"/>
    </source>
</evidence>
<dbReference type="Gene3D" id="1.10.940.10">
    <property type="entry name" value="NusB-like"/>
    <property type="match status" value="1"/>
</dbReference>
<keyword evidence="2 6" id="KW-0489">Methyltransferase</keyword>
<evidence type="ECO:0000256" key="6">
    <source>
        <dbReference type="PROSITE-ProRule" id="PRU01023"/>
    </source>
</evidence>
<dbReference type="CDD" id="cd02440">
    <property type="entry name" value="AdoMet_MTases"/>
    <property type="match status" value="1"/>
</dbReference>
<dbReference type="InterPro" id="IPR054728">
    <property type="entry name" value="RsmB-like_ferredoxin"/>
</dbReference>
<feature type="binding site" evidence="6">
    <location>
        <position position="428"/>
    </location>
    <ligand>
        <name>S-adenosyl-L-methionine</name>
        <dbReference type="ChEBI" id="CHEBI:59789"/>
    </ligand>
</feature>
<feature type="binding site" evidence="6">
    <location>
        <position position="381"/>
    </location>
    <ligand>
        <name>S-adenosyl-L-methionine</name>
        <dbReference type="ChEBI" id="CHEBI:59789"/>
    </ligand>
</feature>